<accession>A0A9J6CU22</accession>
<protein>
    <submittedName>
        <fullName evidence="1">Uncharacterized protein</fullName>
    </submittedName>
</protein>
<sequence length="256" mass="29142">MLRRYQGAGGSALDLAELQREEIMGAAPCSSQDSPDSGHKESRLRRVFTAHVRRHSKKPRHGGFSLNNMLKEPLRLVNSVPLNFDFGRKKELEGRTESRKENQMRVRFAIVCWERGTKTHSVAFAYLYCEKSPQRVFPSRICASQPVLKGMGLPLPRIEPIPELQCDINKSDQTRQAHALAAFLPGEAHALHSLERKSRDRLRLGPRTTCSYSYASACFLLCPKYHSRIYTPCGRDFRRRLLLSSPCRACLLFESP</sequence>
<dbReference type="Proteomes" id="UP000821866">
    <property type="component" value="Unassembled WGS sequence"/>
</dbReference>
<reference evidence="1" key="2">
    <citation type="submission" date="2021-09" db="EMBL/GenBank/DDBJ databases">
        <authorList>
            <person name="Jia N."/>
            <person name="Wang J."/>
            <person name="Shi W."/>
            <person name="Du L."/>
            <person name="Sun Y."/>
            <person name="Zhan W."/>
            <person name="Jiang J."/>
            <person name="Wang Q."/>
            <person name="Zhang B."/>
            <person name="Ji P."/>
            <person name="Sakyi L.B."/>
            <person name="Cui X."/>
            <person name="Yuan T."/>
            <person name="Jiang B."/>
            <person name="Yang W."/>
            <person name="Lam T.T.-Y."/>
            <person name="Chang Q."/>
            <person name="Ding S."/>
            <person name="Wang X."/>
            <person name="Zhu J."/>
            <person name="Ruan X."/>
            <person name="Zhao L."/>
            <person name="Wei J."/>
            <person name="Que T."/>
            <person name="Du C."/>
            <person name="Cheng J."/>
            <person name="Dai P."/>
            <person name="Han X."/>
            <person name="Huang E."/>
            <person name="Gao Y."/>
            <person name="Liu J."/>
            <person name="Shao H."/>
            <person name="Ye R."/>
            <person name="Li L."/>
            <person name="Wei W."/>
            <person name="Wang X."/>
            <person name="Wang C."/>
            <person name="Huo Q."/>
            <person name="Li W."/>
            <person name="Guo W."/>
            <person name="Chen H."/>
            <person name="Chen S."/>
            <person name="Zhou L."/>
            <person name="Zhou L."/>
            <person name="Ni X."/>
            <person name="Tian J."/>
            <person name="Zhou Y."/>
            <person name="Sheng Y."/>
            <person name="Liu T."/>
            <person name="Pan Y."/>
            <person name="Xia L."/>
            <person name="Li J."/>
            <person name="Zhao F."/>
            <person name="Cao W."/>
        </authorList>
    </citation>
    <scope>NUCLEOTIDE SEQUENCE</scope>
    <source>
        <strain evidence="1">Rmic-2018</strain>
        <tissue evidence="1">Larvae</tissue>
    </source>
</reference>
<reference evidence="1" key="1">
    <citation type="journal article" date="2020" name="Cell">
        <title>Large-Scale Comparative Analyses of Tick Genomes Elucidate Their Genetic Diversity and Vector Capacities.</title>
        <authorList>
            <consortium name="Tick Genome and Microbiome Consortium (TIGMIC)"/>
            <person name="Jia N."/>
            <person name="Wang J."/>
            <person name="Shi W."/>
            <person name="Du L."/>
            <person name="Sun Y."/>
            <person name="Zhan W."/>
            <person name="Jiang J.F."/>
            <person name="Wang Q."/>
            <person name="Zhang B."/>
            <person name="Ji P."/>
            <person name="Bell-Sakyi L."/>
            <person name="Cui X.M."/>
            <person name="Yuan T.T."/>
            <person name="Jiang B.G."/>
            <person name="Yang W.F."/>
            <person name="Lam T.T."/>
            <person name="Chang Q.C."/>
            <person name="Ding S.J."/>
            <person name="Wang X.J."/>
            <person name="Zhu J.G."/>
            <person name="Ruan X.D."/>
            <person name="Zhao L."/>
            <person name="Wei J.T."/>
            <person name="Ye R.Z."/>
            <person name="Que T.C."/>
            <person name="Du C.H."/>
            <person name="Zhou Y.H."/>
            <person name="Cheng J.X."/>
            <person name="Dai P.F."/>
            <person name="Guo W.B."/>
            <person name="Han X.H."/>
            <person name="Huang E.J."/>
            <person name="Li L.F."/>
            <person name="Wei W."/>
            <person name="Gao Y.C."/>
            <person name="Liu J.Z."/>
            <person name="Shao H.Z."/>
            <person name="Wang X."/>
            <person name="Wang C.C."/>
            <person name="Yang T.C."/>
            <person name="Huo Q.B."/>
            <person name="Li W."/>
            <person name="Chen H.Y."/>
            <person name="Chen S.E."/>
            <person name="Zhou L.G."/>
            <person name="Ni X.B."/>
            <person name="Tian J.H."/>
            <person name="Sheng Y."/>
            <person name="Liu T."/>
            <person name="Pan Y.S."/>
            <person name="Xia L.Y."/>
            <person name="Li J."/>
            <person name="Zhao F."/>
            <person name="Cao W.C."/>
        </authorList>
    </citation>
    <scope>NUCLEOTIDE SEQUENCE</scope>
    <source>
        <strain evidence="1">Rmic-2018</strain>
    </source>
</reference>
<keyword evidence="2" id="KW-1185">Reference proteome</keyword>
<gene>
    <name evidence="1" type="ORF">HPB51_029752</name>
</gene>
<organism evidence="1 2">
    <name type="scientific">Rhipicephalus microplus</name>
    <name type="common">Cattle tick</name>
    <name type="synonym">Boophilus microplus</name>
    <dbReference type="NCBI Taxonomy" id="6941"/>
    <lineage>
        <taxon>Eukaryota</taxon>
        <taxon>Metazoa</taxon>
        <taxon>Ecdysozoa</taxon>
        <taxon>Arthropoda</taxon>
        <taxon>Chelicerata</taxon>
        <taxon>Arachnida</taxon>
        <taxon>Acari</taxon>
        <taxon>Parasitiformes</taxon>
        <taxon>Ixodida</taxon>
        <taxon>Ixodoidea</taxon>
        <taxon>Ixodidae</taxon>
        <taxon>Rhipicephalinae</taxon>
        <taxon>Rhipicephalus</taxon>
        <taxon>Boophilus</taxon>
    </lineage>
</organism>
<dbReference type="EMBL" id="JABSTU010006872">
    <property type="protein sequence ID" value="KAH7931724.1"/>
    <property type="molecule type" value="Genomic_DNA"/>
</dbReference>
<evidence type="ECO:0000313" key="2">
    <source>
        <dbReference type="Proteomes" id="UP000821866"/>
    </source>
</evidence>
<name>A0A9J6CU22_RHIMP</name>
<comment type="caution">
    <text evidence="1">The sequence shown here is derived from an EMBL/GenBank/DDBJ whole genome shotgun (WGS) entry which is preliminary data.</text>
</comment>
<evidence type="ECO:0000313" key="1">
    <source>
        <dbReference type="EMBL" id="KAH7931724.1"/>
    </source>
</evidence>
<proteinExistence type="predicted"/>
<dbReference type="AlphaFoldDB" id="A0A9J6CU22"/>